<keyword evidence="1" id="KW-0472">Membrane</keyword>
<proteinExistence type="predicted"/>
<reference evidence="2" key="2">
    <citation type="submission" date="2020-09" db="EMBL/GenBank/DDBJ databases">
        <authorList>
            <person name="Sun Q."/>
            <person name="Zhou Y."/>
        </authorList>
    </citation>
    <scope>NUCLEOTIDE SEQUENCE</scope>
    <source>
        <strain evidence="2">CGMCC 4.7368</strain>
    </source>
</reference>
<dbReference type="RefSeq" id="WP_189127661.1">
    <property type="nucleotide sequence ID" value="NZ_BMNH01000026.1"/>
</dbReference>
<evidence type="ECO:0000256" key="1">
    <source>
        <dbReference type="SAM" id="Phobius"/>
    </source>
</evidence>
<accession>A0A917Z915</accession>
<keyword evidence="1" id="KW-0812">Transmembrane</keyword>
<protein>
    <submittedName>
        <fullName evidence="2">Uncharacterized protein</fullName>
    </submittedName>
</protein>
<name>A0A917Z915_9ACTN</name>
<gene>
    <name evidence="2" type="ORF">GCM10012289_60990</name>
</gene>
<feature type="transmembrane region" description="Helical" evidence="1">
    <location>
        <begin position="12"/>
        <end position="32"/>
    </location>
</feature>
<dbReference type="EMBL" id="BMNH01000026">
    <property type="protein sequence ID" value="GGO78618.1"/>
    <property type="molecule type" value="Genomic_DNA"/>
</dbReference>
<keyword evidence="3" id="KW-1185">Reference proteome</keyword>
<comment type="caution">
    <text evidence="2">The sequence shown here is derived from an EMBL/GenBank/DDBJ whole genome shotgun (WGS) entry which is preliminary data.</text>
</comment>
<organism evidence="2 3">
    <name type="scientific">Nonomuraea cavernae</name>
    <dbReference type="NCBI Taxonomy" id="2045107"/>
    <lineage>
        <taxon>Bacteria</taxon>
        <taxon>Bacillati</taxon>
        <taxon>Actinomycetota</taxon>
        <taxon>Actinomycetes</taxon>
        <taxon>Streptosporangiales</taxon>
        <taxon>Streptosporangiaceae</taxon>
        <taxon>Nonomuraea</taxon>
    </lineage>
</organism>
<sequence length="90" mass="10425">MSSLTDLIPVVVPGLFAVLFIAFWIFFIFKLVQSFRQRRVLKYTDALRATELVGRVRQLKVRGYEEQAIQLVQDELAMPPKVARSWVKSV</sequence>
<evidence type="ECO:0000313" key="2">
    <source>
        <dbReference type="EMBL" id="GGO78618.1"/>
    </source>
</evidence>
<keyword evidence="1" id="KW-1133">Transmembrane helix</keyword>
<reference evidence="2" key="1">
    <citation type="journal article" date="2014" name="Int. J. Syst. Evol. Microbiol.">
        <title>Complete genome sequence of Corynebacterium casei LMG S-19264T (=DSM 44701T), isolated from a smear-ripened cheese.</title>
        <authorList>
            <consortium name="US DOE Joint Genome Institute (JGI-PGF)"/>
            <person name="Walter F."/>
            <person name="Albersmeier A."/>
            <person name="Kalinowski J."/>
            <person name="Ruckert C."/>
        </authorList>
    </citation>
    <scope>NUCLEOTIDE SEQUENCE</scope>
    <source>
        <strain evidence="2">CGMCC 4.7368</strain>
    </source>
</reference>
<dbReference type="Proteomes" id="UP000646523">
    <property type="component" value="Unassembled WGS sequence"/>
</dbReference>
<dbReference type="AlphaFoldDB" id="A0A917Z915"/>
<evidence type="ECO:0000313" key="3">
    <source>
        <dbReference type="Proteomes" id="UP000646523"/>
    </source>
</evidence>